<evidence type="ECO:0000256" key="2">
    <source>
        <dbReference type="ARBA" id="ARBA00022448"/>
    </source>
</evidence>
<sequence>MADLTSDLRNLATMADGLVTEGSPSPKGSSHIVKDLLLERDLLTLMDIVKRNAGKNQSSASEIVLGMSPKASIGVQSEVPTPSSFVEAMGGLCFEIRDLAQQQKLCFGGEVASSPAVVHSQVWLRTYGTATNVEIELPVPADATNPNVWTSLGSTSYAPENDALIWKIKSFPGGKEYMLRAKYTLPSITSEDPAPERKASIRVKFEIPYFVVSGIQVRYLKIIEKSGYQALPCVRYITMAGDDANLQLLFTVGENANFQLENDIGFLSDSNIGDLAALEFIVGALVSKGDITTSTVLIDTDHCYCVILNADGGAAFPSEKTAQDCSSSDISSLKINTGSRKTEKTKFADLLFFWFCCDVAAVAEMLWCKFGQLLVFWLEGYGGGILCDFISMLLVCYSGA</sequence>
<dbReference type="InterPro" id="IPR050431">
    <property type="entry name" value="Adaptor_comp_med_subunit"/>
</dbReference>
<dbReference type="InterPro" id="IPR036168">
    <property type="entry name" value="AP2_Mu_C_sf"/>
</dbReference>
<protein>
    <recommendedName>
        <fullName evidence="6">MHD domain-containing protein</fullName>
    </recommendedName>
</protein>
<gene>
    <name evidence="7" type="ORF">HYC85_018995</name>
</gene>
<dbReference type="AlphaFoldDB" id="A0A7J7GZQ9"/>
<dbReference type="InterPro" id="IPR028565">
    <property type="entry name" value="MHD"/>
</dbReference>
<reference evidence="7 8" key="2">
    <citation type="submission" date="2020-07" db="EMBL/GenBank/DDBJ databases">
        <title>Genome assembly of wild tea tree DASZ reveals pedigree and selection history of tea varieties.</title>
        <authorList>
            <person name="Zhang W."/>
        </authorList>
    </citation>
    <scope>NUCLEOTIDE SEQUENCE [LARGE SCALE GENOMIC DNA]</scope>
    <source>
        <strain evidence="8">cv. G240</strain>
        <tissue evidence="7">Leaf</tissue>
    </source>
</reference>
<keyword evidence="5" id="KW-0812">Transmembrane</keyword>
<dbReference type="PANTHER" id="PTHR10529">
    <property type="entry name" value="AP COMPLEX SUBUNIT MU"/>
    <property type="match status" value="1"/>
</dbReference>
<feature type="domain" description="MHD" evidence="6">
    <location>
        <begin position="1"/>
        <end position="247"/>
    </location>
</feature>
<feature type="transmembrane region" description="Helical" evidence="5">
    <location>
        <begin position="373"/>
        <end position="397"/>
    </location>
</feature>
<keyword evidence="8" id="KW-1185">Reference proteome</keyword>
<name>A0A7J7GZQ9_CAMSI</name>
<dbReference type="Pfam" id="PF00928">
    <property type="entry name" value="Adap_comp_sub"/>
    <property type="match status" value="1"/>
</dbReference>
<dbReference type="PROSITE" id="PS51072">
    <property type="entry name" value="MHD"/>
    <property type="match status" value="1"/>
</dbReference>
<evidence type="ECO:0000259" key="6">
    <source>
        <dbReference type="PROSITE" id="PS51072"/>
    </source>
</evidence>
<proteinExistence type="predicted"/>
<dbReference type="GO" id="GO:0030131">
    <property type="term" value="C:clathrin adaptor complex"/>
    <property type="evidence" value="ECO:0007669"/>
    <property type="project" value="InterPro"/>
</dbReference>
<dbReference type="GO" id="GO:0016192">
    <property type="term" value="P:vesicle-mediated transport"/>
    <property type="evidence" value="ECO:0007669"/>
    <property type="project" value="InterPro"/>
</dbReference>
<evidence type="ECO:0000313" key="7">
    <source>
        <dbReference type="EMBL" id="KAF5944918.1"/>
    </source>
</evidence>
<dbReference type="EMBL" id="JACBKZ010000008">
    <property type="protein sequence ID" value="KAF5944918.1"/>
    <property type="molecule type" value="Genomic_DNA"/>
</dbReference>
<dbReference type="GO" id="GO:0006886">
    <property type="term" value="P:intracellular protein transport"/>
    <property type="evidence" value="ECO:0007669"/>
    <property type="project" value="InterPro"/>
</dbReference>
<evidence type="ECO:0000256" key="1">
    <source>
        <dbReference type="ARBA" id="ARBA00004308"/>
    </source>
</evidence>
<dbReference type="InterPro" id="IPR001392">
    <property type="entry name" value="Clathrin_mu"/>
</dbReference>
<comment type="caution">
    <text evidence="7">The sequence shown here is derived from an EMBL/GenBank/DDBJ whole genome shotgun (WGS) entry which is preliminary data.</text>
</comment>
<keyword evidence="2" id="KW-0813">Transport</keyword>
<evidence type="ECO:0000313" key="8">
    <source>
        <dbReference type="Proteomes" id="UP000593564"/>
    </source>
</evidence>
<dbReference type="PRINTS" id="PR00314">
    <property type="entry name" value="CLATHRINADPT"/>
</dbReference>
<keyword evidence="3" id="KW-0653">Protein transport</keyword>
<dbReference type="Gene3D" id="2.60.40.1170">
    <property type="entry name" value="Mu homology domain, subdomain B"/>
    <property type="match status" value="1"/>
</dbReference>
<reference evidence="8" key="1">
    <citation type="journal article" date="2020" name="Nat. Commun.">
        <title>Genome assembly of wild tea tree DASZ reveals pedigree and selection history of tea varieties.</title>
        <authorList>
            <person name="Zhang W."/>
            <person name="Zhang Y."/>
            <person name="Qiu H."/>
            <person name="Guo Y."/>
            <person name="Wan H."/>
            <person name="Zhang X."/>
            <person name="Scossa F."/>
            <person name="Alseekh S."/>
            <person name="Zhang Q."/>
            <person name="Wang P."/>
            <person name="Xu L."/>
            <person name="Schmidt M.H."/>
            <person name="Jia X."/>
            <person name="Li D."/>
            <person name="Zhu A."/>
            <person name="Guo F."/>
            <person name="Chen W."/>
            <person name="Ni D."/>
            <person name="Usadel B."/>
            <person name="Fernie A.R."/>
            <person name="Wen W."/>
        </authorList>
    </citation>
    <scope>NUCLEOTIDE SEQUENCE [LARGE SCALE GENOMIC DNA]</scope>
    <source>
        <strain evidence="8">cv. G240</strain>
    </source>
</reference>
<evidence type="ECO:0000256" key="5">
    <source>
        <dbReference type="SAM" id="Phobius"/>
    </source>
</evidence>
<accession>A0A7J7GZQ9</accession>
<evidence type="ECO:0000256" key="3">
    <source>
        <dbReference type="ARBA" id="ARBA00022927"/>
    </source>
</evidence>
<keyword evidence="4 5" id="KW-0472">Membrane</keyword>
<dbReference type="Proteomes" id="UP000593564">
    <property type="component" value="Unassembled WGS sequence"/>
</dbReference>
<evidence type="ECO:0000256" key="4">
    <source>
        <dbReference type="ARBA" id="ARBA00023136"/>
    </source>
</evidence>
<dbReference type="GO" id="GO:0012505">
    <property type="term" value="C:endomembrane system"/>
    <property type="evidence" value="ECO:0007669"/>
    <property type="project" value="UniProtKB-SubCell"/>
</dbReference>
<comment type="subcellular location">
    <subcellularLocation>
        <location evidence="1">Endomembrane system</location>
    </subcellularLocation>
</comment>
<organism evidence="7 8">
    <name type="scientific">Camellia sinensis</name>
    <name type="common">Tea plant</name>
    <name type="synonym">Thea sinensis</name>
    <dbReference type="NCBI Taxonomy" id="4442"/>
    <lineage>
        <taxon>Eukaryota</taxon>
        <taxon>Viridiplantae</taxon>
        <taxon>Streptophyta</taxon>
        <taxon>Embryophyta</taxon>
        <taxon>Tracheophyta</taxon>
        <taxon>Spermatophyta</taxon>
        <taxon>Magnoliopsida</taxon>
        <taxon>eudicotyledons</taxon>
        <taxon>Gunneridae</taxon>
        <taxon>Pentapetalae</taxon>
        <taxon>asterids</taxon>
        <taxon>Ericales</taxon>
        <taxon>Theaceae</taxon>
        <taxon>Camellia</taxon>
    </lineage>
</organism>
<keyword evidence="5" id="KW-1133">Transmembrane helix</keyword>
<dbReference type="SUPFAM" id="SSF49447">
    <property type="entry name" value="Second domain of Mu2 adaptin subunit (ap50) of ap2 adaptor"/>
    <property type="match status" value="1"/>
</dbReference>